<dbReference type="OrthoDB" id="9975959at2759"/>
<evidence type="ECO:0000256" key="1">
    <source>
        <dbReference type="SAM" id="MobiDB-lite"/>
    </source>
</evidence>
<evidence type="ECO:0000313" key="3">
    <source>
        <dbReference type="Proteomes" id="UP000799291"/>
    </source>
</evidence>
<dbReference type="InterPro" id="IPR036691">
    <property type="entry name" value="Endo/exonu/phosph_ase_sf"/>
</dbReference>
<name>A0A6G1IY13_9PLEO</name>
<accession>A0A6G1IY13</accession>
<protein>
    <recommendedName>
        <fullName evidence="4">Endonuclease/exonuclease/phosphatase domain-containing protein</fullName>
    </recommendedName>
</protein>
<dbReference type="AlphaFoldDB" id="A0A6G1IY13"/>
<keyword evidence="3" id="KW-1185">Reference proteome</keyword>
<evidence type="ECO:0008006" key="4">
    <source>
        <dbReference type="Google" id="ProtNLM"/>
    </source>
</evidence>
<evidence type="ECO:0000313" key="2">
    <source>
        <dbReference type="EMBL" id="KAF2683134.1"/>
    </source>
</evidence>
<dbReference type="Proteomes" id="UP000799291">
    <property type="component" value="Unassembled WGS sequence"/>
</dbReference>
<feature type="region of interest" description="Disordered" evidence="1">
    <location>
        <begin position="1"/>
        <end position="40"/>
    </location>
</feature>
<dbReference type="SUPFAM" id="SSF56219">
    <property type="entry name" value="DNase I-like"/>
    <property type="match status" value="1"/>
</dbReference>
<gene>
    <name evidence="2" type="ORF">K458DRAFT_390406</name>
</gene>
<proteinExistence type="predicted"/>
<sequence>MLPRGCLVTPRHKHQITPRTSDEAPPNPSDPTPTSANAPEINPKAFRLISWNIDFHQPYGDERIAAALIYLSRLLSTAPASTPQVIFLQEMTPSDSISSEKPHGSGDGFTSPILMRGVGAARITAPRRSRRCILFLHSPSVAAGLIAGDFNAIQPFDRTLHFNYDLKDTYLKLGGEEDSHEGYTWGYKVPD</sequence>
<dbReference type="EMBL" id="MU005585">
    <property type="protein sequence ID" value="KAF2683134.1"/>
    <property type="molecule type" value="Genomic_DNA"/>
</dbReference>
<reference evidence="2" key="1">
    <citation type="journal article" date="2020" name="Stud. Mycol.">
        <title>101 Dothideomycetes genomes: a test case for predicting lifestyles and emergence of pathogens.</title>
        <authorList>
            <person name="Haridas S."/>
            <person name="Albert R."/>
            <person name="Binder M."/>
            <person name="Bloem J."/>
            <person name="Labutti K."/>
            <person name="Salamov A."/>
            <person name="Andreopoulos B."/>
            <person name="Baker S."/>
            <person name="Barry K."/>
            <person name="Bills G."/>
            <person name="Bluhm B."/>
            <person name="Cannon C."/>
            <person name="Castanera R."/>
            <person name="Culley D."/>
            <person name="Daum C."/>
            <person name="Ezra D."/>
            <person name="Gonzalez J."/>
            <person name="Henrissat B."/>
            <person name="Kuo A."/>
            <person name="Liang C."/>
            <person name="Lipzen A."/>
            <person name="Lutzoni F."/>
            <person name="Magnuson J."/>
            <person name="Mondo S."/>
            <person name="Nolan M."/>
            <person name="Ohm R."/>
            <person name="Pangilinan J."/>
            <person name="Park H.-J."/>
            <person name="Ramirez L."/>
            <person name="Alfaro M."/>
            <person name="Sun H."/>
            <person name="Tritt A."/>
            <person name="Yoshinaga Y."/>
            <person name="Zwiers L.-H."/>
            <person name="Turgeon B."/>
            <person name="Goodwin S."/>
            <person name="Spatafora J."/>
            <person name="Crous P."/>
            <person name="Grigoriev I."/>
        </authorList>
    </citation>
    <scope>NUCLEOTIDE SEQUENCE</scope>
    <source>
        <strain evidence="2">CBS 122367</strain>
    </source>
</reference>
<organism evidence="2 3">
    <name type="scientific">Lentithecium fluviatile CBS 122367</name>
    <dbReference type="NCBI Taxonomy" id="1168545"/>
    <lineage>
        <taxon>Eukaryota</taxon>
        <taxon>Fungi</taxon>
        <taxon>Dikarya</taxon>
        <taxon>Ascomycota</taxon>
        <taxon>Pezizomycotina</taxon>
        <taxon>Dothideomycetes</taxon>
        <taxon>Pleosporomycetidae</taxon>
        <taxon>Pleosporales</taxon>
        <taxon>Massarineae</taxon>
        <taxon>Lentitheciaceae</taxon>
        <taxon>Lentithecium</taxon>
    </lineage>
</organism>